<reference evidence="2" key="1">
    <citation type="submission" date="2023-08" db="EMBL/GenBank/DDBJ databases">
        <title>A de novo genome assembly of Solanum verrucosum Schlechtendal, a Mexican diploid species geographically isolated from the other diploid A-genome species in potato relatives.</title>
        <authorList>
            <person name="Hosaka K."/>
        </authorList>
    </citation>
    <scope>NUCLEOTIDE SEQUENCE</scope>
    <source>
        <tissue evidence="2">Young leaves</tissue>
    </source>
</reference>
<sequence>MRMAESRGAHFKGLLLLFAIPVIPIFAVKKYKFNNPFQLNNYKMTPKSLLVLSKFSTPKKEIGPISWRGQPGWQVTLQLVLAALAVIPVSLAMFAGKRLYLYLGVATRMTGYPATGACSPGDDSSVSCRILGNSQVETHTRISHKRLCSIMASREYLTRILVGQPNTALNSKPVSAAMTSSLFSFALFKYSKFEPSITHYMVFGVESSQVEKPITGLSLKSEALERWGTRSFKGFLCPSTLFFSSFFNASAGALDVAGGTDAGMLPDFLLVFAAMALLDSLVARAYQRSEPHFLHRFS</sequence>
<dbReference type="Proteomes" id="UP001234989">
    <property type="component" value="Chromosome 7"/>
</dbReference>
<accession>A0AAF0U0F5</accession>
<keyword evidence="1" id="KW-0812">Transmembrane</keyword>
<protein>
    <submittedName>
        <fullName evidence="2">Uncharacterized protein</fullName>
    </submittedName>
</protein>
<gene>
    <name evidence="2" type="ORF">MTR67_029710</name>
</gene>
<proteinExistence type="predicted"/>
<evidence type="ECO:0000313" key="2">
    <source>
        <dbReference type="EMBL" id="WMV36325.1"/>
    </source>
</evidence>
<keyword evidence="1" id="KW-0472">Membrane</keyword>
<dbReference type="EMBL" id="CP133618">
    <property type="protein sequence ID" value="WMV36325.1"/>
    <property type="molecule type" value="Genomic_DNA"/>
</dbReference>
<keyword evidence="1" id="KW-1133">Transmembrane helix</keyword>
<evidence type="ECO:0000256" key="1">
    <source>
        <dbReference type="SAM" id="Phobius"/>
    </source>
</evidence>
<feature type="transmembrane region" description="Helical" evidence="1">
    <location>
        <begin position="268"/>
        <end position="286"/>
    </location>
</feature>
<feature type="transmembrane region" description="Helical" evidence="1">
    <location>
        <begin position="75"/>
        <end position="95"/>
    </location>
</feature>
<dbReference type="AlphaFoldDB" id="A0AAF0U0F5"/>
<feature type="transmembrane region" description="Helical" evidence="1">
    <location>
        <begin position="235"/>
        <end position="256"/>
    </location>
</feature>
<organism evidence="2 3">
    <name type="scientific">Solanum verrucosum</name>
    <dbReference type="NCBI Taxonomy" id="315347"/>
    <lineage>
        <taxon>Eukaryota</taxon>
        <taxon>Viridiplantae</taxon>
        <taxon>Streptophyta</taxon>
        <taxon>Embryophyta</taxon>
        <taxon>Tracheophyta</taxon>
        <taxon>Spermatophyta</taxon>
        <taxon>Magnoliopsida</taxon>
        <taxon>eudicotyledons</taxon>
        <taxon>Gunneridae</taxon>
        <taxon>Pentapetalae</taxon>
        <taxon>asterids</taxon>
        <taxon>lamiids</taxon>
        <taxon>Solanales</taxon>
        <taxon>Solanaceae</taxon>
        <taxon>Solanoideae</taxon>
        <taxon>Solaneae</taxon>
        <taxon>Solanum</taxon>
    </lineage>
</organism>
<keyword evidence="3" id="KW-1185">Reference proteome</keyword>
<name>A0AAF0U0F5_SOLVR</name>
<evidence type="ECO:0000313" key="3">
    <source>
        <dbReference type="Proteomes" id="UP001234989"/>
    </source>
</evidence>